<feature type="compositionally biased region" description="Pro residues" evidence="1">
    <location>
        <begin position="271"/>
        <end position="281"/>
    </location>
</feature>
<evidence type="ECO:0000313" key="4">
    <source>
        <dbReference type="EMBL" id="TKR96554.1"/>
    </source>
</evidence>
<keyword evidence="5" id="KW-1185">Reference proteome</keyword>
<reference evidence="4 5" key="1">
    <citation type="journal article" date="2015" name="Genome Biol.">
        <title>Comparative genomics of Steinernema reveals deeply conserved gene regulatory networks.</title>
        <authorList>
            <person name="Dillman A.R."/>
            <person name="Macchietto M."/>
            <person name="Porter C.F."/>
            <person name="Rogers A."/>
            <person name="Williams B."/>
            <person name="Antoshechkin I."/>
            <person name="Lee M.M."/>
            <person name="Goodwin Z."/>
            <person name="Lu X."/>
            <person name="Lewis E.E."/>
            <person name="Goodrich-Blair H."/>
            <person name="Stock S.P."/>
            <person name="Adams B.J."/>
            <person name="Sternberg P.W."/>
            <person name="Mortazavi A."/>
        </authorList>
    </citation>
    <scope>NUCLEOTIDE SEQUENCE [LARGE SCALE GENOMIC DNA]</scope>
    <source>
        <strain evidence="4 5">ALL</strain>
    </source>
</reference>
<feature type="signal peptide" evidence="3">
    <location>
        <begin position="1"/>
        <end position="19"/>
    </location>
</feature>
<dbReference type="OrthoDB" id="5911488at2759"/>
<feature type="region of interest" description="Disordered" evidence="1">
    <location>
        <begin position="181"/>
        <end position="308"/>
    </location>
</feature>
<name>A0A4U5PK20_STECR</name>
<feature type="compositionally biased region" description="Basic and acidic residues" evidence="1">
    <location>
        <begin position="82"/>
        <end position="93"/>
    </location>
</feature>
<reference evidence="4 5" key="2">
    <citation type="journal article" date="2019" name="G3 (Bethesda)">
        <title>Hybrid Assembly of the Genome of the Entomopathogenic Nematode Steinernema carpocapsae Identifies the X-Chromosome.</title>
        <authorList>
            <person name="Serra L."/>
            <person name="Macchietto M."/>
            <person name="Macias-Munoz A."/>
            <person name="McGill C.J."/>
            <person name="Rodriguez I.M."/>
            <person name="Rodriguez B."/>
            <person name="Murad R."/>
            <person name="Mortazavi A."/>
        </authorList>
    </citation>
    <scope>NUCLEOTIDE SEQUENCE [LARGE SCALE GENOMIC DNA]</scope>
    <source>
        <strain evidence="4 5">ALL</strain>
    </source>
</reference>
<evidence type="ECO:0000256" key="3">
    <source>
        <dbReference type="SAM" id="SignalP"/>
    </source>
</evidence>
<feature type="compositionally biased region" description="Low complexity" evidence="1">
    <location>
        <begin position="204"/>
        <end position="270"/>
    </location>
</feature>
<keyword evidence="2" id="KW-1133">Transmembrane helix</keyword>
<sequence>MATLKWLVLFLLLVTPCSTYPAKNSTKAPDRKHETGRDLNNKMKNQGKTDATGDGKTGTGGSGKPTTQVVPGKKVTGSRGAGVEEKKPTESPKPKPTTTTSTSSTTSTTSTTTTTSSTTSTTSTTTTSTTATTTTTTSSTGRKFLNSTWTTNALTKKPSRAWTRKPSRAYLSTTTVPATKKISTTQDSGDLVTVQEDPEVPASTTLPPTTNARTTKPSTTSEAATTPSTTTDAVVTVTDTSTSSSTTKETTTKGTTKRTTTIVKSTTKAPGPAPGPAPDPGTGPGDLPVVPGPPGAEGTEKPPRTTTPEETNVVAIVVPIVVIILIIAIIVAIVLLVRLRSKKQREDDENPQSPAPIFAGPVPPAYSRVPSPARTGDQNQDQKKFAAGENAPFHMPVTAFKHMGPVKLQKNPAGIQKHIFGDVPDEEALSDLEVHFDMENNLVFDIGSEVEEIYDGDNLQPKKPPKIIPKHIKKVI</sequence>
<keyword evidence="2" id="KW-0472">Membrane</keyword>
<feature type="compositionally biased region" description="Basic and acidic residues" evidence="1">
    <location>
        <begin position="28"/>
        <end position="41"/>
    </location>
</feature>
<comment type="caution">
    <text evidence="4">The sequence shown here is derived from an EMBL/GenBank/DDBJ whole genome shotgun (WGS) entry which is preliminary data.</text>
</comment>
<dbReference type="STRING" id="34508.A0A4U5PK20"/>
<feature type="chain" id="PRO_5020392815" evidence="3">
    <location>
        <begin position="20"/>
        <end position="476"/>
    </location>
</feature>
<organism evidence="4 5">
    <name type="scientific">Steinernema carpocapsae</name>
    <name type="common">Entomopathogenic nematode</name>
    <dbReference type="NCBI Taxonomy" id="34508"/>
    <lineage>
        <taxon>Eukaryota</taxon>
        <taxon>Metazoa</taxon>
        <taxon>Ecdysozoa</taxon>
        <taxon>Nematoda</taxon>
        <taxon>Chromadorea</taxon>
        <taxon>Rhabditida</taxon>
        <taxon>Tylenchina</taxon>
        <taxon>Panagrolaimomorpha</taxon>
        <taxon>Strongyloidoidea</taxon>
        <taxon>Steinernematidae</taxon>
        <taxon>Steinernema</taxon>
    </lineage>
</organism>
<feature type="region of interest" description="Disordered" evidence="1">
    <location>
        <begin position="344"/>
        <end position="383"/>
    </location>
</feature>
<dbReference type="Proteomes" id="UP000298663">
    <property type="component" value="Unassembled WGS sequence"/>
</dbReference>
<evidence type="ECO:0000313" key="5">
    <source>
        <dbReference type="Proteomes" id="UP000298663"/>
    </source>
</evidence>
<feature type="compositionally biased region" description="Low complexity" evidence="1">
    <location>
        <begin position="96"/>
        <end position="140"/>
    </location>
</feature>
<gene>
    <name evidence="4" type="ORF">L596_010555</name>
</gene>
<feature type="transmembrane region" description="Helical" evidence="2">
    <location>
        <begin position="313"/>
        <end position="337"/>
    </location>
</feature>
<evidence type="ECO:0000256" key="2">
    <source>
        <dbReference type="SAM" id="Phobius"/>
    </source>
</evidence>
<evidence type="ECO:0000256" key="1">
    <source>
        <dbReference type="SAM" id="MobiDB-lite"/>
    </source>
</evidence>
<feature type="region of interest" description="Disordered" evidence="1">
    <location>
        <begin position="19"/>
        <end position="143"/>
    </location>
</feature>
<keyword evidence="2" id="KW-0812">Transmembrane</keyword>
<accession>A0A4U5PK20</accession>
<protein>
    <submittedName>
        <fullName evidence="4">Uncharacterized protein</fullName>
    </submittedName>
</protein>
<dbReference type="AlphaFoldDB" id="A0A4U5PK20"/>
<dbReference type="EMBL" id="AZBU02000002">
    <property type="protein sequence ID" value="TKR96554.1"/>
    <property type="molecule type" value="Genomic_DNA"/>
</dbReference>
<keyword evidence="3" id="KW-0732">Signal</keyword>
<proteinExistence type="predicted"/>